<evidence type="ECO:0000256" key="1">
    <source>
        <dbReference type="ARBA" id="ARBA00022448"/>
    </source>
</evidence>
<gene>
    <name evidence="9" type="ORF">F3N42_07725</name>
</gene>
<organism evidence="9 10">
    <name type="scientific">Marinihelvus fidelis</name>
    <dbReference type="NCBI Taxonomy" id="2613842"/>
    <lineage>
        <taxon>Bacteria</taxon>
        <taxon>Pseudomonadati</taxon>
        <taxon>Pseudomonadota</taxon>
        <taxon>Gammaproteobacteria</taxon>
        <taxon>Chromatiales</taxon>
        <taxon>Wenzhouxiangellaceae</taxon>
        <taxon>Marinihelvus</taxon>
    </lineage>
</organism>
<dbReference type="PANTHER" id="PTHR33751:SF9">
    <property type="entry name" value="CYTOCHROME C4"/>
    <property type="match status" value="1"/>
</dbReference>
<evidence type="ECO:0000256" key="4">
    <source>
        <dbReference type="ARBA" id="ARBA00022982"/>
    </source>
</evidence>
<dbReference type="InterPro" id="IPR009056">
    <property type="entry name" value="Cyt_c-like_dom"/>
</dbReference>
<evidence type="ECO:0000313" key="9">
    <source>
        <dbReference type="EMBL" id="KAA9132111.1"/>
    </source>
</evidence>
<evidence type="ECO:0000313" key="10">
    <source>
        <dbReference type="Proteomes" id="UP000325372"/>
    </source>
</evidence>
<feature type="chain" id="PRO_5024448373" evidence="7">
    <location>
        <begin position="24"/>
        <end position="112"/>
    </location>
</feature>
<dbReference type="Pfam" id="PF00034">
    <property type="entry name" value="Cytochrom_C"/>
    <property type="match status" value="1"/>
</dbReference>
<protein>
    <submittedName>
        <fullName evidence="9">Cytochrome c</fullName>
    </submittedName>
</protein>
<evidence type="ECO:0000256" key="3">
    <source>
        <dbReference type="ARBA" id="ARBA00022723"/>
    </source>
</evidence>
<dbReference type="AlphaFoldDB" id="A0A5N0TBJ0"/>
<dbReference type="InterPro" id="IPR036909">
    <property type="entry name" value="Cyt_c-like_dom_sf"/>
</dbReference>
<dbReference type="SUPFAM" id="SSF46626">
    <property type="entry name" value="Cytochrome c"/>
    <property type="match status" value="1"/>
</dbReference>
<dbReference type="InterPro" id="IPR050597">
    <property type="entry name" value="Cytochrome_c_Oxidase_Subunit"/>
</dbReference>
<dbReference type="Proteomes" id="UP000325372">
    <property type="component" value="Unassembled WGS sequence"/>
</dbReference>
<dbReference type="PANTHER" id="PTHR33751">
    <property type="entry name" value="CBB3-TYPE CYTOCHROME C OXIDASE SUBUNIT FIXP"/>
    <property type="match status" value="1"/>
</dbReference>
<name>A0A5N0TBJ0_9GAMM</name>
<dbReference type="EMBL" id="VYXP01000004">
    <property type="protein sequence ID" value="KAA9132111.1"/>
    <property type="molecule type" value="Genomic_DNA"/>
</dbReference>
<comment type="caution">
    <text evidence="9">The sequence shown here is derived from an EMBL/GenBank/DDBJ whole genome shotgun (WGS) entry which is preliminary data.</text>
</comment>
<keyword evidence="2 6" id="KW-0349">Heme</keyword>
<keyword evidence="4" id="KW-0249">Electron transport</keyword>
<dbReference type="Gene3D" id="1.10.760.10">
    <property type="entry name" value="Cytochrome c-like domain"/>
    <property type="match status" value="1"/>
</dbReference>
<accession>A0A5N0TBJ0</accession>
<dbReference type="GO" id="GO:0020037">
    <property type="term" value="F:heme binding"/>
    <property type="evidence" value="ECO:0007669"/>
    <property type="project" value="InterPro"/>
</dbReference>
<sequence>MNSTKTLAAVIGLAIALPQFAVAAGDAAAGKEKSVPCQACHGEDGLGIDPTYPKLAGQHADYLAKSLADYRDGRRVNPLMSGFATNLTDEDIEDLAAWYASLEGLKDLSEVK</sequence>
<evidence type="ECO:0000256" key="6">
    <source>
        <dbReference type="PROSITE-ProRule" id="PRU00433"/>
    </source>
</evidence>
<feature type="domain" description="Cytochrome c" evidence="8">
    <location>
        <begin position="25"/>
        <end position="103"/>
    </location>
</feature>
<keyword evidence="7" id="KW-0732">Signal</keyword>
<dbReference type="GO" id="GO:0009055">
    <property type="term" value="F:electron transfer activity"/>
    <property type="evidence" value="ECO:0007669"/>
    <property type="project" value="InterPro"/>
</dbReference>
<dbReference type="RefSeq" id="WP_150863841.1">
    <property type="nucleotide sequence ID" value="NZ_VYXP01000004.1"/>
</dbReference>
<keyword evidence="10" id="KW-1185">Reference proteome</keyword>
<feature type="signal peptide" evidence="7">
    <location>
        <begin position="1"/>
        <end position="23"/>
    </location>
</feature>
<evidence type="ECO:0000256" key="2">
    <source>
        <dbReference type="ARBA" id="ARBA00022617"/>
    </source>
</evidence>
<dbReference type="PROSITE" id="PS51007">
    <property type="entry name" value="CYTC"/>
    <property type="match status" value="1"/>
</dbReference>
<reference evidence="9 10" key="1">
    <citation type="submission" date="2019-09" db="EMBL/GenBank/DDBJ databases">
        <title>Wenzhouxiangella sp. Genome sequencing and assembly.</title>
        <authorList>
            <person name="Zhang R."/>
        </authorList>
    </citation>
    <scope>NUCLEOTIDE SEQUENCE [LARGE SCALE GENOMIC DNA]</scope>
    <source>
        <strain evidence="9 10">W260</strain>
    </source>
</reference>
<proteinExistence type="predicted"/>
<evidence type="ECO:0000259" key="8">
    <source>
        <dbReference type="PROSITE" id="PS51007"/>
    </source>
</evidence>
<keyword evidence="1" id="KW-0813">Transport</keyword>
<evidence type="ECO:0000256" key="5">
    <source>
        <dbReference type="ARBA" id="ARBA00023004"/>
    </source>
</evidence>
<dbReference type="GO" id="GO:0046872">
    <property type="term" value="F:metal ion binding"/>
    <property type="evidence" value="ECO:0007669"/>
    <property type="project" value="UniProtKB-KW"/>
</dbReference>
<keyword evidence="5 6" id="KW-0408">Iron</keyword>
<evidence type="ECO:0000256" key="7">
    <source>
        <dbReference type="SAM" id="SignalP"/>
    </source>
</evidence>
<keyword evidence="3 6" id="KW-0479">Metal-binding</keyword>